<evidence type="ECO:0000256" key="2">
    <source>
        <dbReference type="ARBA" id="ARBA00022705"/>
    </source>
</evidence>
<dbReference type="GO" id="GO:0003677">
    <property type="term" value="F:DNA binding"/>
    <property type="evidence" value="ECO:0007669"/>
    <property type="project" value="InterPro"/>
</dbReference>
<dbReference type="InterPro" id="IPR000989">
    <property type="entry name" value="Rep"/>
</dbReference>
<proteinExistence type="inferred from homology"/>
<keyword evidence="2" id="KW-0235">DNA replication</keyword>
<protein>
    <submittedName>
        <fullName evidence="3">Plasmid rolling circle replication initiator protein REP and truncated derivatives</fullName>
    </submittedName>
</protein>
<dbReference type="RefSeq" id="WP_097019713.1">
    <property type="nucleotide sequence ID" value="NZ_OBDZ01000072.1"/>
</dbReference>
<dbReference type="EMBL" id="OBDZ01000072">
    <property type="protein sequence ID" value="SNY48214.1"/>
    <property type="molecule type" value="Genomic_DNA"/>
</dbReference>
<evidence type="ECO:0000313" key="4">
    <source>
        <dbReference type="Proteomes" id="UP000219573"/>
    </source>
</evidence>
<dbReference type="AlphaFoldDB" id="A0A285IJU1"/>
<reference evidence="4" key="1">
    <citation type="submission" date="2017-09" db="EMBL/GenBank/DDBJ databases">
        <authorList>
            <person name="Varghese N."/>
            <person name="Submissions S."/>
        </authorList>
    </citation>
    <scope>NUCLEOTIDE SEQUENCE [LARGE SCALE GENOMIC DNA]</scope>
    <source>
        <strain evidence="4">MSL47</strain>
    </source>
</reference>
<feature type="non-terminal residue" evidence="3">
    <location>
        <position position="1"/>
    </location>
</feature>
<sequence>KKIQTHLLADAYFKLGYQNKAVRVDECGTYLEFKDCPNGHEGQKLLSYANFCRERLCPMCQWRRSMKLSWQVKNVCHYALLQDKSLKFIMLTLTVKNVKGDMLSDTIDNMMYAYRKLTYRKEVKRAIEGYFRVLEITYNENREDYHPHFHILLPVKERYFQGYYYISQERWTELWRKSLKVSYDPIVEVHKIRSRKGKSKVQEDQDNYLQAMEKAAAEVGKYTVKPDDYIKNNPEVTQEVVGVLTEALKGRRLVSYAGILKTAYNVLKMEDIDSDNTDLVHTTENEKECKCSVCNSDLEDYVYSWNIGAGQYIGQVKERGL</sequence>
<dbReference type="Proteomes" id="UP000219573">
    <property type="component" value="Unassembled WGS sequence"/>
</dbReference>
<dbReference type="Pfam" id="PF01446">
    <property type="entry name" value="Rep_1"/>
    <property type="match status" value="1"/>
</dbReference>
<keyword evidence="4" id="KW-1185">Reference proteome</keyword>
<evidence type="ECO:0000256" key="1">
    <source>
        <dbReference type="ARBA" id="ARBA00008909"/>
    </source>
</evidence>
<accession>A0A285IJU1</accession>
<name>A0A285IJU1_9FIRM</name>
<evidence type="ECO:0000313" key="3">
    <source>
        <dbReference type="EMBL" id="SNY48214.1"/>
    </source>
</evidence>
<organism evidence="3 4">
    <name type="scientific">Orenia metallireducens</name>
    <dbReference type="NCBI Taxonomy" id="1413210"/>
    <lineage>
        <taxon>Bacteria</taxon>
        <taxon>Bacillati</taxon>
        <taxon>Bacillota</taxon>
        <taxon>Clostridia</taxon>
        <taxon>Halanaerobiales</taxon>
        <taxon>Halobacteroidaceae</taxon>
        <taxon>Orenia</taxon>
    </lineage>
</organism>
<comment type="similarity">
    <text evidence="1">Belongs to the Gram-positive plasmids replication protein type 1 family.</text>
</comment>
<dbReference type="GO" id="GO:0006260">
    <property type="term" value="P:DNA replication"/>
    <property type="evidence" value="ECO:0007669"/>
    <property type="project" value="UniProtKB-KW"/>
</dbReference>
<gene>
    <name evidence="3" type="ORF">SAMN06265827_1721</name>
</gene>